<feature type="non-terminal residue" evidence="2">
    <location>
        <position position="80"/>
    </location>
</feature>
<evidence type="ECO:0000256" key="1">
    <source>
        <dbReference type="SAM" id="MobiDB-lite"/>
    </source>
</evidence>
<feature type="region of interest" description="Disordered" evidence="1">
    <location>
        <begin position="1"/>
        <end position="26"/>
    </location>
</feature>
<evidence type="ECO:0000313" key="2">
    <source>
        <dbReference type="EMBL" id="CAK7350047.1"/>
    </source>
</evidence>
<accession>A0AAV1SIF4</accession>
<dbReference type="EMBL" id="CAWUPB010001180">
    <property type="protein sequence ID" value="CAK7350047.1"/>
    <property type="molecule type" value="Genomic_DNA"/>
</dbReference>
<name>A0AAV1SIF4_9ROSI</name>
<comment type="caution">
    <text evidence="2">The sequence shown here is derived from an EMBL/GenBank/DDBJ whole genome shotgun (WGS) entry which is preliminary data.</text>
</comment>
<sequence>MSKARSNSLAQPHLSRIPVLEPPRLSPSVPCPDLVTEVNPLLPPMASHPQLEAGTHTYDTPTRKDSGFSSSLGRANGEIY</sequence>
<gene>
    <name evidence="2" type="ORF">DCAF_LOCUS22771</name>
</gene>
<organism evidence="2 3">
    <name type="scientific">Dovyalis caffra</name>
    <dbReference type="NCBI Taxonomy" id="77055"/>
    <lineage>
        <taxon>Eukaryota</taxon>
        <taxon>Viridiplantae</taxon>
        <taxon>Streptophyta</taxon>
        <taxon>Embryophyta</taxon>
        <taxon>Tracheophyta</taxon>
        <taxon>Spermatophyta</taxon>
        <taxon>Magnoliopsida</taxon>
        <taxon>eudicotyledons</taxon>
        <taxon>Gunneridae</taxon>
        <taxon>Pentapetalae</taxon>
        <taxon>rosids</taxon>
        <taxon>fabids</taxon>
        <taxon>Malpighiales</taxon>
        <taxon>Salicaceae</taxon>
        <taxon>Flacourtieae</taxon>
        <taxon>Dovyalis</taxon>
    </lineage>
</organism>
<reference evidence="2 3" key="1">
    <citation type="submission" date="2024-01" db="EMBL/GenBank/DDBJ databases">
        <authorList>
            <person name="Waweru B."/>
        </authorList>
    </citation>
    <scope>NUCLEOTIDE SEQUENCE [LARGE SCALE GENOMIC DNA]</scope>
</reference>
<feature type="region of interest" description="Disordered" evidence="1">
    <location>
        <begin position="40"/>
        <end position="80"/>
    </location>
</feature>
<proteinExistence type="predicted"/>
<keyword evidence="3" id="KW-1185">Reference proteome</keyword>
<protein>
    <submittedName>
        <fullName evidence="2">Uncharacterized protein</fullName>
    </submittedName>
</protein>
<dbReference type="AlphaFoldDB" id="A0AAV1SIF4"/>
<feature type="compositionally biased region" description="Polar residues" evidence="1">
    <location>
        <begin position="1"/>
        <end position="10"/>
    </location>
</feature>
<evidence type="ECO:0000313" key="3">
    <source>
        <dbReference type="Proteomes" id="UP001314170"/>
    </source>
</evidence>
<dbReference type="Proteomes" id="UP001314170">
    <property type="component" value="Unassembled WGS sequence"/>
</dbReference>